<reference evidence="5 6" key="1">
    <citation type="submission" date="2016-11" db="EMBL/GenBank/DDBJ databases">
        <title>Description of two novel members of the family Erysipelotrichaceae: Ileibacterium lipovorans gen. nov., sp. nov. and Dubosiella newyorkensis, gen. nov., sp. nov.</title>
        <authorList>
            <person name="Cox L.M."/>
            <person name="Sohn J."/>
            <person name="Tyrrell K.L."/>
            <person name="Citron D.M."/>
            <person name="Lawson P.A."/>
            <person name="Patel N.B."/>
            <person name="Iizumi T."/>
            <person name="Perez-Perez G.I."/>
            <person name="Goldstein E.J."/>
            <person name="Blaser M.J."/>
        </authorList>
    </citation>
    <scope>NUCLEOTIDE SEQUENCE [LARGE SCALE GENOMIC DNA]</scope>
    <source>
        <strain evidence="5 6">NYU-BL-A4</strain>
    </source>
</reference>
<comment type="catalytic activity">
    <reaction evidence="2">
        <text>beta-D-GlcNAc-(1-&gt;4)-Mur2Ac(oyl-L-Ala-gamma-D-Glu-L-Lys-D-Ala-D-Ala)-di-trans,octa-cis-undecaprenyl diphosphate + ATP = beta-D-GlcNAc-(1-&gt;4)-Mur2Ac(oyl-L-Ala-gamma-D-O-P-Glu-L-Lys-D-Ala-D-Ala)-di-trans,octa-cis-undecaprenyl diphosphate + ADP</text>
        <dbReference type="Rhea" id="RHEA:59488"/>
        <dbReference type="ChEBI" id="CHEBI:30616"/>
        <dbReference type="ChEBI" id="CHEBI:60033"/>
        <dbReference type="ChEBI" id="CHEBI:143132"/>
        <dbReference type="ChEBI" id="CHEBI:456216"/>
    </reaction>
</comment>
<dbReference type="AlphaFoldDB" id="A0A1U7NNI5"/>
<dbReference type="EMBL" id="MPKA01000058">
    <property type="protein sequence ID" value="OLU46861.1"/>
    <property type="molecule type" value="Genomic_DNA"/>
</dbReference>
<dbReference type="GO" id="GO:0005524">
    <property type="term" value="F:ATP binding"/>
    <property type="evidence" value="ECO:0007669"/>
    <property type="project" value="UniProtKB-UniRule"/>
</dbReference>
<comment type="catalytic activity">
    <reaction evidence="2">
        <text>beta-D-GlcNAc-(1-&gt;4)-Mur2Ac(oyl-L-Ala-gamma-D-O-P-Glu-L-Lys-D-Ala-D-Ala)-di-trans,octa-cis-undecaprenyl diphosphate + NH4(+) = beta-D-GlcNAc-(1-&gt;4)-Mur2Ac(oyl-L-Ala-D-isoglutaminyl-L-Lys-D-Ala-D-Ala)-di-trans,octa-cis-undecaprenyl diphosphate + phosphate + H(+)</text>
        <dbReference type="Rhea" id="RHEA:57932"/>
        <dbReference type="ChEBI" id="CHEBI:15378"/>
        <dbReference type="ChEBI" id="CHEBI:28938"/>
        <dbReference type="ChEBI" id="CHEBI:43474"/>
        <dbReference type="ChEBI" id="CHEBI:62233"/>
        <dbReference type="ChEBI" id="CHEBI:143132"/>
    </reaction>
</comment>
<keyword evidence="2" id="KW-0479">Metal-binding</keyword>
<keyword evidence="2" id="KW-0067">ATP-binding</keyword>
<keyword evidence="6" id="KW-1185">Reference proteome</keyword>
<dbReference type="GO" id="GO:0140282">
    <property type="term" value="F:carbon-nitrogen ligase activity on lipid II"/>
    <property type="evidence" value="ECO:0007669"/>
    <property type="project" value="UniProtKB-UniRule"/>
</dbReference>
<keyword evidence="2" id="KW-0862">Zinc</keyword>
<evidence type="ECO:0000313" key="6">
    <source>
        <dbReference type="Proteomes" id="UP000186705"/>
    </source>
</evidence>
<sequence length="438" mass="49278">MRFLSILTTKSSAYLLQKIGRGGSLPGQLGLKFDPDIFKKLTFKGPVIVVTGTNGKTSTANMIADLFERAGKKVVSNRRGDNLREGIATTLLANANLQGVVQADVVVLEVDELNVKYILPNLPVSAFVVNNFFRDQLDRAREMEQLIESIEKVLPNYDQTLILNGNDPNVVRLALKAPKANVVYFGLGRNKYSQETTNEASEGKFCPVCGNRLEYSYYQYSHIGSFHCAKCHFRTPILNVELHDIDLEDHTFYFHQEKFKDPYQGMYSMYNCAAIIAVAEVFCIGFDVVRQVFANAPQPKGRNEKFIKDGREVVLNLIKNPTGANEVMKVIEHDPADRLIVIVLNDKEQDGIDISWIYDTYFEKLMSKNTKKIVTTGTRGTDMALRLYYGGYQGVLETKETIEEALQEIGNDHDKLYVIATYTALLPSRTAIKKELGL</sequence>
<protein>
    <recommendedName>
        <fullName evidence="2">Lipid II isoglutaminyl synthase (glutamine-hydrolyzing) subunit MurT</fullName>
        <ecNumber evidence="2">6.3.5.13</ecNumber>
    </recommendedName>
</protein>
<dbReference type="STRING" id="1862672.BO225_04635"/>
<dbReference type="Gene3D" id="3.40.1190.10">
    <property type="entry name" value="Mur-like, catalytic domain"/>
    <property type="match status" value="1"/>
</dbReference>
<dbReference type="Proteomes" id="UP000186705">
    <property type="component" value="Unassembled WGS sequence"/>
</dbReference>
<dbReference type="InterPro" id="IPR043703">
    <property type="entry name" value="Lipid_II_synth_MurT"/>
</dbReference>
<proteinExistence type="inferred from homology"/>
<dbReference type="GO" id="GO:0008270">
    <property type="term" value="F:zinc ion binding"/>
    <property type="evidence" value="ECO:0007669"/>
    <property type="project" value="UniProtKB-UniRule"/>
</dbReference>
<dbReference type="InterPro" id="IPR013221">
    <property type="entry name" value="Mur_ligase_cen"/>
</dbReference>
<feature type="binding site" evidence="2">
    <location>
        <position position="228"/>
    </location>
    <ligand>
        <name>Zn(2+)</name>
        <dbReference type="ChEBI" id="CHEBI:29105"/>
    </ligand>
</feature>
<keyword evidence="2" id="KW-0961">Cell wall biogenesis/degradation</keyword>
<organism evidence="5 6">
    <name type="scientific">Dubosiella newyorkensis</name>
    <dbReference type="NCBI Taxonomy" id="1862672"/>
    <lineage>
        <taxon>Bacteria</taxon>
        <taxon>Bacillati</taxon>
        <taxon>Bacillota</taxon>
        <taxon>Erysipelotrichia</taxon>
        <taxon>Erysipelotrichales</taxon>
        <taxon>Erysipelotrichaceae</taxon>
        <taxon>Dubosiella</taxon>
    </lineage>
</organism>
<gene>
    <name evidence="2" type="primary">murT</name>
    <name evidence="5" type="ORF">BO225_04635</name>
</gene>
<comment type="function">
    <text evidence="2">The lipid II isoglutaminyl synthase complex catalyzes the formation of alpha-D-isoglutamine in the cell wall lipid II stem peptide. The MurT subunit catalyzes the ATP-dependent amidation of D-glutamate residue of lipid II, converting it to an isoglutamine residue.</text>
</comment>
<comment type="similarity">
    <text evidence="2">Belongs to the MurCDEF family. MurT subfamily.</text>
</comment>
<comment type="caution">
    <text evidence="5">The sequence shown here is derived from an EMBL/GenBank/DDBJ whole genome shotgun (WGS) entry which is preliminary data.</text>
</comment>
<dbReference type="Pfam" id="PF08353">
    <property type="entry name" value="MurT_C"/>
    <property type="match status" value="1"/>
</dbReference>
<dbReference type="Pfam" id="PF08245">
    <property type="entry name" value="Mur_ligase_M"/>
    <property type="match status" value="1"/>
</dbReference>
<feature type="active site" evidence="2">
    <location>
        <position position="353"/>
    </location>
</feature>
<dbReference type="PANTHER" id="PTHR23135">
    <property type="entry name" value="MUR LIGASE FAMILY MEMBER"/>
    <property type="match status" value="1"/>
</dbReference>
<comment type="pathway">
    <text evidence="1 2">Cell wall biogenesis; peptidoglycan biosynthesis.</text>
</comment>
<feature type="binding site" evidence="2">
    <location>
        <position position="209"/>
    </location>
    <ligand>
        <name>Zn(2+)</name>
        <dbReference type="ChEBI" id="CHEBI:29105"/>
    </ligand>
</feature>
<dbReference type="UniPathway" id="UPA00219"/>
<feature type="domain" description="Mur ligase central" evidence="3">
    <location>
        <begin position="50"/>
        <end position="206"/>
    </location>
</feature>
<evidence type="ECO:0000256" key="2">
    <source>
        <dbReference type="HAMAP-Rule" id="MF_02214"/>
    </source>
</evidence>
<evidence type="ECO:0000259" key="3">
    <source>
        <dbReference type="Pfam" id="PF08245"/>
    </source>
</evidence>
<dbReference type="GO" id="GO:0009252">
    <property type="term" value="P:peptidoglycan biosynthetic process"/>
    <property type="evidence" value="ECO:0007669"/>
    <property type="project" value="UniProtKB-UniRule"/>
</dbReference>
<dbReference type="PANTHER" id="PTHR23135:SF7">
    <property type="entry name" value="LIPID II ISOGLUTAMINYL SYNTHASE (GLUTAMINE-HYDROLYZING) SUBUNIT MURT"/>
    <property type="match status" value="1"/>
</dbReference>
<dbReference type="GO" id="GO:0016881">
    <property type="term" value="F:acid-amino acid ligase activity"/>
    <property type="evidence" value="ECO:0007669"/>
    <property type="project" value="InterPro"/>
</dbReference>
<evidence type="ECO:0000313" key="5">
    <source>
        <dbReference type="EMBL" id="OLU46861.1"/>
    </source>
</evidence>
<dbReference type="SUPFAM" id="SSF53623">
    <property type="entry name" value="MurD-like peptide ligases, catalytic domain"/>
    <property type="match status" value="1"/>
</dbReference>
<dbReference type="InterPro" id="IPR036565">
    <property type="entry name" value="Mur-like_cat_sf"/>
</dbReference>
<name>A0A1U7NNI5_9FIRM</name>
<dbReference type="EC" id="6.3.5.13" evidence="2"/>
<feature type="binding site" evidence="2">
    <location>
        <position position="206"/>
    </location>
    <ligand>
        <name>Zn(2+)</name>
        <dbReference type="ChEBI" id="CHEBI:29105"/>
    </ligand>
</feature>
<keyword evidence="2" id="KW-0573">Peptidoglycan synthesis</keyword>
<accession>A0A1U7NNI5</accession>
<dbReference type="GO" id="GO:0008360">
    <property type="term" value="P:regulation of cell shape"/>
    <property type="evidence" value="ECO:0007669"/>
    <property type="project" value="UniProtKB-KW"/>
</dbReference>
<dbReference type="GeneID" id="78275236"/>
<feature type="binding site" evidence="2">
    <location>
        <position position="231"/>
    </location>
    <ligand>
        <name>Zn(2+)</name>
        <dbReference type="ChEBI" id="CHEBI:29105"/>
    </ligand>
</feature>
<dbReference type="RefSeq" id="WP_076341117.1">
    <property type="nucleotide sequence ID" value="NZ_CAPDDE010000003.1"/>
</dbReference>
<dbReference type="OrthoDB" id="9803907at2"/>
<dbReference type="HAMAP" id="MF_02214">
    <property type="entry name" value="Lipid_II_synth_MurT"/>
    <property type="match status" value="1"/>
</dbReference>
<comment type="catalytic activity">
    <reaction evidence="2">
        <text>beta-D-GlcNAc-(1-&gt;4)-Mur2Ac(oyl-L-Ala-gamma-D-Glu-L-Lys-D-Ala-D-Ala)-di-trans,octa-cis-undecaprenyl diphosphate + L-glutamine + ATP + H2O = beta-D-GlcNAc-(1-&gt;4)-Mur2Ac(oyl-L-Ala-D-isoglutaminyl-L-Lys-D-Ala-D-Ala)-di-trans,octa-cis-undecaprenyl diphosphate + L-glutamate + ADP + phosphate + H(+)</text>
        <dbReference type="Rhea" id="RHEA:57928"/>
        <dbReference type="ChEBI" id="CHEBI:15377"/>
        <dbReference type="ChEBI" id="CHEBI:15378"/>
        <dbReference type="ChEBI" id="CHEBI:29985"/>
        <dbReference type="ChEBI" id="CHEBI:30616"/>
        <dbReference type="ChEBI" id="CHEBI:43474"/>
        <dbReference type="ChEBI" id="CHEBI:58359"/>
        <dbReference type="ChEBI" id="CHEBI:60033"/>
        <dbReference type="ChEBI" id="CHEBI:62233"/>
        <dbReference type="ChEBI" id="CHEBI:456216"/>
        <dbReference type="EC" id="6.3.5.13"/>
    </reaction>
</comment>
<dbReference type="GO" id="GO:0071555">
    <property type="term" value="P:cell wall organization"/>
    <property type="evidence" value="ECO:0007669"/>
    <property type="project" value="UniProtKB-KW"/>
</dbReference>
<comment type="subunit">
    <text evidence="2">Forms a heterodimer with GatD.</text>
</comment>
<keyword evidence="2 5" id="KW-0436">Ligase</keyword>
<dbReference type="InterPro" id="IPR013564">
    <property type="entry name" value="MurT_C"/>
</dbReference>
<keyword evidence="2" id="KW-0133">Cell shape</keyword>
<evidence type="ECO:0000256" key="1">
    <source>
        <dbReference type="ARBA" id="ARBA00004752"/>
    </source>
</evidence>
<evidence type="ECO:0000259" key="4">
    <source>
        <dbReference type="Pfam" id="PF08353"/>
    </source>
</evidence>
<feature type="domain" description="Lipid II isoglutaminyl synthase (glutamine-hydrolyzing) subunit MurT C-terminal" evidence="4">
    <location>
        <begin position="317"/>
        <end position="425"/>
    </location>
</feature>
<keyword evidence="2" id="KW-0547">Nucleotide-binding</keyword>